<name>A0A833YNP8_9CHIR</name>
<proteinExistence type="predicted"/>
<dbReference type="InterPro" id="IPR039863">
    <property type="entry name" value="DKK1-4"/>
</dbReference>
<keyword evidence="3 4" id="KW-0732">Signal</keyword>
<gene>
    <name evidence="5" type="ORF">HJG60_003876</name>
</gene>
<keyword evidence="2" id="KW-0964">Secreted</keyword>
<comment type="subcellular location">
    <subcellularLocation>
        <location evidence="1">Secreted</location>
    </subcellularLocation>
</comment>
<organism evidence="5 6">
    <name type="scientific">Phyllostomus discolor</name>
    <name type="common">pale spear-nosed bat</name>
    <dbReference type="NCBI Taxonomy" id="89673"/>
    <lineage>
        <taxon>Eukaryota</taxon>
        <taxon>Metazoa</taxon>
        <taxon>Chordata</taxon>
        <taxon>Craniata</taxon>
        <taxon>Vertebrata</taxon>
        <taxon>Euteleostomi</taxon>
        <taxon>Mammalia</taxon>
        <taxon>Eutheria</taxon>
        <taxon>Laurasiatheria</taxon>
        <taxon>Chiroptera</taxon>
        <taxon>Yangochiroptera</taxon>
        <taxon>Phyllostomidae</taxon>
        <taxon>Phyllostominae</taxon>
        <taxon>Phyllostomus</taxon>
    </lineage>
</organism>
<comment type="caution">
    <text evidence="5">The sequence shown here is derived from an EMBL/GenBank/DDBJ whole genome shotgun (WGS) entry which is preliminary data.</text>
</comment>
<evidence type="ECO:0000256" key="2">
    <source>
        <dbReference type="ARBA" id="ARBA00022525"/>
    </source>
</evidence>
<evidence type="ECO:0000313" key="5">
    <source>
        <dbReference type="EMBL" id="KAF6077273.1"/>
    </source>
</evidence>
<evidence type="ECO:0000313" key="6">
    <source>
        <dbReference type="Proteomes" id="UP000664940"/>
    </source>
</evidence>
<protein>
    <submittedName>
        <fullName evidence="5">Dickkopf like acrosomal protein 1</fullName>
    </submittedName>
</protein>
<evidence type="ECO:0000256" key="1">
    <source>
        <dbReference type="ARBA" id="ARBA00004613"/>
    </source>
</evidence>
<dbReference type="GO" id="GO:0039706">
    <property type="term" value="F:co-receptor binding"/>
    <property type="evidence" value="ECO:0007669"/>
    <property type="project" value="TreeGrafter"/>
</dbReference>
<dbReference type="GO" id="GO:0090090">
    <property type="term" value="P:negative regulation of canonical Wnt signaling pathway"/>
    <property type="evidence" value="ECO:0007669"/>
    <property type="project" value="TreeGrafter"/>
</dbReference>
<dbReference type="GO" id="GO:0048019">
    <property type="term" value="F:receptor antagonist activity"/>
    <property type="evidence" value="ECO:0007669"/>
    <property type="project" value="TreeGrafter"/>
</dbReference>
<feature type="chain" id="PRO_5032422966" evidence="4">
    <location>
        <begin position="40"/>
        <end position="257"/>
    </location>
</feature>
<dbReference type="GO" id="GO:0005615">
    <property type="term" value="C:extracellular space"/>
    <property type="evidence" value="ECO:0007669"/>
    <property type="project" value="TreeGrafter"/>
</dbReference>
<dbReference type="CDD" id="cd23006">
    <property type="entry name" value="Dkkl1"/>
    <property type="match status" value="1"/>
</dbReference>
<reference evidence="5 6" key="1">
    <citation type="journal article" date="2020" name="Nature">
        <title>Six reference-quality genomes reveal evolution of bat adaptations.</title>
        <authorList>
            <person name="Jebb D."/>
            <person name="Huang Z."/>
            <person name="Pippel M."/>
            <person name="Hughes G.M."/>
            <person name="Lavrichenko K."/>
            <person name="Devanna P."/>
            <person name="Winkler S."/>
            <person name="Jermiin L.S."/>
            <person name="Skirmuntt E.C."/>
            <person name="Katzourakis A."/>
            <person name="Burkitt-Gray L."/>
            <person name="Ray D.A."/>
            <person name="Sullivan K.A.M."/>
            <person name="Roscito J.G."/>
            <person name="Kirilenko B.M."/>
            <person name="Davalos L.M."/>
            <person name="Corthals A.P."/>
            <person name="Power M.L."/>
            <person name="Jones G."/>
            <person name="Ransome R.D."/>
            <person name="Dechmann D.K.N."/>
            <person name="Locatelli A.G."/>
            <person name="Puechmaille S.J."/>
            <person name="Fedrigo O."/>
            <person name="Jarvis E.D."/>
            <person name="Hiller M."/>
            <person name="Vernes S.C."/>
            <person name="Myers E.W."/>
            <person name="Teeling E.C."/>
        </authorList>
    </citation>
    <scope>NUCLEOTIDE SEQUENCE [LARGE SCALE GENOMIC DNA]</scope>
    <source>
        <strain evidence="5">Bat1K_MPI-CBG_1</strain>
    </source>
</reference>
<dbReference type="AlphaFoldDB" id="A0A833YNP8"/>
<dbReference type="Proteomes" id="UP000664940">
    <property type="component" value="Unassembled WGS sequence"/>
</dbReference>
<dbReference type="PANTHER" id="PTHR12113:SF7">
    <property type="entry name" value="DICKKOPF-LIKE PROTEIN 1"/>
    <property type="match status" value="1"/>
</dbReference>
<evidence type="ECO:0000256" key="3">
    <source>
        <dbReference type="ARBA" id="ARBA00022729"/>
    </source>
</evidence>
<evidence type="ECO:0000256" key="4">
    <source>
        <dbReference type="SAM" id="SignalP"/>
    </source>
</evidence>
<sequence>MKGMIVLGRALTPTAFPAMRHALVLLLLLPCTLMPPSTAAPIHDADTQETSSGFLGLQRLLQDFIGLFLKDDLLQGTDSFFPAPMDLQGLPRNYHQEENQERQLGNNTLSSHLQIDKVTDNSTGAVLVSEKMVASTERGENLESDSKVPKIEEKEILVPIPKTMDSTHPEPHPRVAFWIVKLTQRRSHQNAQEGDRWLSEKQHRLQAIRDRLQAIQEGLHEGTQEEVLQEGTQGSSYFKLPARKTRFLYILKPSQQL</sequence>
<accession>A0A833YNP8</accession>
<dbReference type="EMBL" id="JABVXQ010000014">
    <property type="protein sequence ID" value="KAF6077273.1"/>
    <property type="molecule type" value="Genomic_DNA"/>
</dbReference>
<dbReference type="PANTHER" id="PTHR12113">
    <property type="entry name" value="DICKKOPF3-LIKE 3"/>
    <property type="match status" value="1"/>
</dbReference>
<feature type="signal peptide" evidence="4">
    <location>
        <begin position="1"/>
        <end position="39"/>
    </location>
</feature>
<dbReference type="InterPro" id="IPR049632">
    <property type="entry name" value="DKKL1"/>
</dbReference>